<dbReference type="AlphaFoldDB" id="A0A1W2AGF9"/>
<reference evidence="2 3" key="1">
    <citation type="submission" date="2017-04" db="EMBL/GenBank/DDBJ databases">
        <authorList>
            <person name="Afonso C.L."/>
            <person name="Miller P.J."/>
            <person name="Scott M.A."/>
            <person name="Spackman E."/>
            <person name="Goraichik I."/>
            <person name="Dimitrov K.M."/>
            <person name="Suarez D.L."/>
            <person name="Swayne D.E."/>
        </authorList>
    </citation>
    <scope>NUCLEOTIDE SEQUENCE [LARGE SCALE GENOMIC DNA]</scope>
    <source>
        <strain evidence="2 3">CGMCC 1.12708</strain>
    </source>
</reference>
<dbReference type="PANTHER" id="PTHR33993">
    <property type="entry name" value="GLYOXALASE-RELATED"/>
    <property type="match status" value="1"/>
</dbReference>
<name>A0A1W2AGF9_9FLAO</name>
<dbReference type="Proteomes" id="UP000192393">
    <property type="component" value="Unassembled WGS sequence"/>
</dbReference>
<proteinExistence type="predicted"/>
<dbReference type="CDD" id="cd07247">
    <property type="entry name" value="SgaA_N_like"/>
    <property type="match status" value="1"/>
</dbReference>
<dbReference type="OrthoDB" id="9804235at2"/>
<dbReference type="SUPFAM" id="SSF54593">
    <property type="entry name" value="Glyoxalase/Bleomycin resistance protein/Dihydroxybiphenyl dioxygenase"/>
    <property type="match status" value="1"/>
</dbReference>
<keyword evidence="3" id="KW-1185">Reference proteome</keyword>
<protein>
    <recommendedName>
        <fullName evidence="1">VOC domain-containing protein</fullName>
    </recommendedName>
</protein>
<dbReference type="InterPro" id="IPR052164">
    <property type="entry name" value="Anthracycline_SecMetBiosynth"/>
</dbReference>
<evidence type="ECO:0000313" key="2">
    <source>
        <dbReference type="EMBL" id="SMC59799.1"/>
    </source>
</evidence>
<accession>A0A1W2AGF9</accession>
<gene>
    <name evidence="2" type="ORF">SAMN06296427_104146</name>
</gene>
<dbReference type="STRING" id="1434700.SAMN06296427_104146"/>
<dbReference type="PANTHER" id="PTHR33993:SF2">
    <property type="entry name" value="VOC DOMAIN-CONTAINING PROTEIN"/>
    <property type="match status" value="1"/>
</dbReference>
<evidence type="ECO:0000313" key="3">
    <source>
        <dbReference type="Proteomes" id="UP000192393"/>
    </source>
</evidence>
<dbReference type="PROSITE" id="PS51819">
    <property type="entry name" value="VOC"/>
    <property type="match status" value="1"/>
</dbReference>
<dbReference type="InterPro" id="IPR037523">
    <property type="entry name" value="VOC_core"/>
</dbReference>
<feature type="domain" description="VOC" evidence="1">
    <location>
        <begin position="5"/>
        <end position="130"/>
    </location>
</feature>
<dbReference type="EMBL" id="FWXS01000004">
    <property type="protein sequence ID" value="SMC59799.1"/>
    <property type="molecule type" value="Genomic_DNA"/>
</dbReference>
<dbReference type="Pfam" id="PF22677">
    <property type="entry name" value="Ble-like_N"/>
    <property type="match status" value="1"/>
</dbReference>
<evidence type="ECO:0000259" key="1">
    <source>
        <dbReference type="PROSITE" id="PS51819"/>
    </source>
</evidence>
<dbReference type="RefSeq" id="WP_084017066.1">
    <property type="nucleotide sequence ID" value="NZ_FWXS01000004.1"/>
</dbReference>
<dbReference type="InterPro" id="IPR053863">
    <property type="entry name" value="Glyoxy/Ble-like_N"/>
</dbReference>
<dbReference type="InterPro" id="IPR029068">
    <property type="entry name" value="Glyas_Bleomycin-R_OHBP_Dase"/>
</dbReference>
<dbReference type="Gene3D" id="3.10.180.10">
    <property type="entry name" value="2,3-Dihydroxybiphenyl 1,2-Dioxygenase, domain 1"/>
    <property type="match status" value="1"/>
</dbReference>
<organism evidence="2 3">
    <name type="scientific">Moheibacter sediminis</name>
    <dbReference type="NCBI Taxonomy" id="1434700"/>
    <lineage>
        <taxon>Bacteria</taxon>
        <taxon>Pseudomonadati</taxon>
        <taxon>Bacteroidota</taxon>
        <taxon>Flavobacteriia</taxon>
        <taxon>Flavobacteriales</taxon>
        <taxon>Weeksellaceae</taxon>
        <taxon>Moheibacter</taxon>
    </lineage>
</organism>
<sequence length="131" mass="14139">MNQNIICWFEIYAKDIERAKKFYNAVLGINFTDAPMPPGEAPGNMKMSFFSSPENQGVSGALIEMPGTKEGDGACVNTMVYFPCEDCAVEAAKVEAAGGQVQHAKMDIGEFGFCSICVDSEGNPFGLFSMQ</sequence>